<dbReference type="EMBL" id="PDOA01000012">
    <property type="protein sequence ID" value="PWC27712.1"/>
    <property type="molecule type" value="Genomic_DNA"/>
</dbReference>
<reference evidence="3" key="1">
    <citation type="submission" date="2017-10" db="EMBL/GenBank/DDBJ databases">
        <authorList>
            <person name="Toshchakov S.V."/>
            <person name="Goeva M.A."/>
        </authorList>
    </citation>
    <scope>NUCLEOTIDE SEQUENCE [LARGE SCALE GENOMIC DNA]</scope>
    <source>
        <strain evidence="3">JR1/69-1-13</strain>
    </source>
</reference>
<dbReference type="Gene3D" id="3.90.1300.10">
    <property type="entry name" value="Amidase signature (AS) domain"/>
    <property type="match status" value="1"/>
</dbReference>
<dbReference type="InterPro" id="IPR000120">
    <property type="entry name" value="Amidase"/>
</dbReference>
<feature type="domain" description="Amidase" evidence="1">
    <location>
        <begin position="35"/>
        <end position="463"/>
    </location>
</feature>
<dbReference type="AlphaFoldDB" id="A0A2U1V1D0"/>
<dbReference type="GO" id="GO:0016740">
    <property type="term" value="F:transferase activity"/>
    <property type="evidence" value="ECO:0007669"/>
    <property type="project" value="UniProtKB-KW"/>
</dbReference>
<dbReference type="InterPro" id="IPR020556">
    <property type="entry name" value="Amidase_CS"/>
</dbReference>
<dbReference type="Proteomes" id="UP000245048">
    <property type="component" value="Unassembled WGS sequence"/>
</dbReference>
<dbReference type="InterPro" id="IPR023631">
    <property type="entry name" value="Amidase_dom"/>
</dbReference>
<organism evidence="2 3">
    <name type="scientific">Teichococcus aestuarii</name>
    <dbReference type="NCBI Taxonomy" id="568898"/>
    <lineage>
        <taxon>Bacteria</taxon>
        <taxon>Pseudomonadati</taxon>
        <taxon>Pseudomonadota</taxon>
        <taxon>Alphaproteobacteria</taxon>
        <taxon>Acetobacterales</taxon>
        <taxon>Roseomonadaceae</taxon>
        <taxon>Roseomonas</taxon>
    </lineage>
</organism>
<dbReference type="RefSeq" id="WP_109518142.1">
    <property type="nucleotide sequence ID" value="NZ_PDOA01000012.1"/>
</dbReference>
<protein>
    <submittedName>
        <fullName evidence="2">Asp-tRNA(Asn)/Glu-tRNA(Gln) amidotransferase GatCAB subunit A</fullName>
    </submittedName>
</protein>
<comment type="caution">
    <text evidence="2">The sequence shown here is derived from an EMBL/GenBank/DDBJ whole genome shotgun (WGS) entry which is preliminary data.</text>
</comment>
<dbReference type="SUPFAM" id="SSF75304">
    <property type="entry name" value="Amidase signature (AS) enzymes"/>
    <property type="match status" value="1"/>
</dbReference>
<dbReference type="PROSITE" id="PS00571">
    <property type="entry name" value="AMIDASES"/>
    <property type="match status" value="1"/>
</dbReference>
<dbReference type="PANTHER" id="PTHR11895:SF176">
    <property type="entry name" value="AMIDASE AMID-RELATED"/>
    <property type="match status" value="1"/>
</dbReference>
<accession>A0A2U1V1D0</accession>
<dbReference type="Pfam" id="PF01425">
    <property type="entry name" value="Amidase"/>
    <property type="match status" value="1"/>
</dbReference>
<evidence type="ECO:0000259" key="1">
    <source>
        <dbReference type="Pfam" id="PF01425"/>
    </source>
</evidence>
<proteinExistence type="predicted"/>
<sequence>MPQDAALAQQDDLATLSLVEAADALVRGEVTALALTEACLARIRRHDAALNSVIWLDEAAALEAAAAADRRRARGEALGPLHGVPMAHKDMYYQAGKPCSCGSAIRRDFRPTYTATLISRLEEAGALTLGGLNMAEFAQNPTGHNRHFGDCQNPWVRGRITGGSSSGSGAAVAAGFAFMALGSDTGGSIRLPASACGVTGLKPTQTRLSRHGVMPLSFSCDNAGPLTRTARDCARVMTVMAGHDPKDPTSAREPVPDYEAALDGDLRGLRIGVAREWFLEAVDADVLRAFEAALDVLRGRGATVVPVELAMMREVLTYGAVVSRAEAAAIHATWMRDRPGDFAAHISGRLFPGYAVPAAYYLEALSRRGPVLRGFAQAAFGAAFGAVDLLASPTIPGALPSLAETDIDSGDPGAISRFGAISRNTRPFNYLGLPAISIPCGFDDRGAPVGLQLAGRPFAEARVMQAADAFQRDTDWHRRRPRLD</sequence>
<dbReference type="OrthoDB" id="9811471at2"/>
<evidence type="ECO:0000313" key="2">
    <source>
        <dbReference type="EMBL" id="PWC27712.1"/>
    </source>
</evidence>
<dbReference type="InterPro" id="IPR036928">
    <property type="entry name" value="AS_sf"/>
</dbReference>
<keyword evidence="2" id="KW-0808">Transferase</keyword>
<evidence type="ECO:0000313" key="3">
    <source>
        <dbReference type="Proteomes" id="UP000245048"/>
    </source>
</evidence>
<dbReference type="PANTHER" id="PTHR11895">
    <property type="entry name" value="TRANSAMIDASE"/>
    <property type="match status" value="1"/>
</dbReference>
<gene>
    <name evidence="2" type="ORF">CR165_17000</name>
</gene>
<keyword evidence="3" id="KW-1185">Reference proteome</keyword>
<name>A0A2U1V1D0_9PROT</name>